<evidence type="ECO:0000256" key="2">
    <source>
        <dbReference type="SAM" id="SignalP"/>
    </source>
</evidence>
<evidence type="ECO:0000313" key="4">
    <source>
        <dbReference type="Proteomes" id="UP000549882"/>
    </source>
</evidence>
<dbReference type="EMBL" id="JACHBI010000007">
    <property type="protein sequence ID" value="MBB5575297.1"/>
    <property type="molecule type" value="Genomic_DNA"/>
</dbReference>
<protein>
    <submittedName>
        <fullName evidence="3">Uncharacterized protein</fullName>
    </submittedName>
</protein>
<feature type="chain" id="PRO_5031030551" evidence="2">
    <location>
        <begin position="21"/>
        <end position="44"/>
    </location>
</feature>
<keyword evidence="4" id="KW-1185">Reference proteome</keyword>
<evidence type="ECO:0000313" key="3">
    <source>
        <dbReference type="EMBL" id="MBB5575297.1"/>
    </source>
</evidence>
<name>A0A7W9D2H0_9HYPH</name>
<feature type="region of interest" description="Disordered" evidence="1">
    <location>
        <begin position="25"/>
        <end position="44"/>
    </location>
</feature>
<feature type="signal peptide" evidence="2">
    <location>
        <begin position="1"/>
        <end position="20"/>
    </location>
</feature>
<evidence type="ECO:0000256" key="1">
    <source>
        <dbReference type="SAM" id="MobiDB-lite"/>
    </source>
</evidence>
<sequence length="44" mass="4083">MLIKAIVSAALITLIGLGLSACSTTGNSGGGGMTQNSAPAGGGY</sequence>
<comment type="caution">
    <text evidence="3">The sequence shown here is derived from an EMBL/GenBank/DDBJ whole genome shotgun (WGS) entry which is preliminary data.</text>
</comment>
<dbReference type="Proteomes" id="UP000549882">
    <property type="component" value="Unassembled WGS sequence"/>
</dbReference>
<keyword evidence="2" id="KW-0732">Signal</keyword>
<accession>A0A7W9D2H0</accession>
<reference evidence="3 4" key="1">
    <citation type="submission" date="2020-08" db="EMBL/GenBank/DDBJ databases">
        <title>Genomic Encyclopedia of Type Strains, Phase IV (KMG-V): Genome sequencing to study the core and pangenomes of soil and plant-associated prokaryotes.</title>
        <authorList>
            <person name="Whitman W."/>
        </authorList>
    </citation>
    <scope>NUCLEOTIDE SEQUENCE [LARGE SCALE GENOMIC DNA]</scope>
    <source>
        <strain evidence="3 4">SEMIA 4064</strain>
    </source>
</reference>
<gene>
    <name evidence="3" type="ORF">GGD50_003926</name>
</gene>
<dbReference type="PROSITE" id="PS51257">
    <property type="entry name" value="PROKAR_LIPOPROTEIN"/>
    <property type="match status" value="1"/>
</dbReference>
<dbReference type="AlphaFoldDB" id="A0A7W9D2H0"/>
<dbReference type="RefSeq" id="WP_280951155.1">
    <property type="nucleotide sequence ID" value="NZ_JACHBI010000007.1"/>
</dbReference>
<proteinExistence type="predicted"/>
<organism evidence="3 4">
    <name type="scientific">Rhizobium paranaense</name>
    <dbReference type="NCBI Taxonomy" id="1650438"/>
    <lineage>
        <taxon>Bacteria</taxon>
        <taxon>Pseudomonadati</taxon>
        <taxon>Pseudomonadota</taxon>
        <taxon>Alphaproteobacteria</taxon>
        <taxon>Hyphomicrobiales</taxon>
        <taxon>Rhizobiaceae</taxon>
        <taxon>Rhizobium/Agrobacterium group</taxon>
        <taxon>Rhizobium</taxon>
    </lineage>
</organism>